<dbReference type="EMBL" id="FCOA02000062">
    <property type="protein sequence ID" value="SAK97856.1"/>
    <property type="molecule type" value="Genomic_DNA"/>
</dbReference>
<evidence type="ECO:0000313" key="2">
    <source>
        <dbReference type="Proteomes" id="UP000054851"/>
    </source>
</evidence>
<accession>A0A158DUI9</accession>
<dbReference type="AlphaFoldDB" id="A0A158DUI9"/>
<name>A0A158DUI9_9BURK</name>
<dbReference type="Proteomes" id="UP000054851">
    <property type="component" value="Unassembled WGS sequence"/>
</dbReference>
<gene>
    <name evidence="1" type="ORF">AWB79_07527</name>
</gene>
<keyword evidence="2" id="KW-1185">Reference proteome</keyword>
<dbReference type="RefSeq" id="WP_061172519.1">
    <property type="nucleotide sequence ID" value="NZ_FCOA02000062.1"/>
</dbReference>
<organism evidence="1 2">
    <name type="scientific">Caballeronia hypogeia</name>
    <dbReference type="NCBI Taxonomy" id="1777140"/>
    <lineage>
        <taxon>Bacteria</taxon>
        <taxon>Pseudomonadati</taxon>
        <taxon>Pseudomonadota</taxon>
        <taxon>Betaproteobacteria</taxon>
        <taxon>Burkholderiales</taxon>
        <taxon>Burkholderiaceae</taxon>
        <taxon>Caballeronia</taxon>
    </lineage>
</organism>
<proteinExistence type="predicted"/>
<evidence type="ECO:0000313" key="1">
    <source>
        <dbReference type="EMBL" id="SAK97856.1"/>
    </source>
</evidence>
<dbReference type="OrthoDB" id="9102495at2"/>
<evidence type="ECO:0008006" key="3">
    <source>
        <dbReference type="Google" id="ProtNLM"/>
    </source>
</evidence>
<comment type="caution">
    <text evidence="1">The sequence shown here is derived from an EMBL/GenBank/DDBJ whole genome shotgun (WGS) entry which is preliminary data.</text>
</comment>
<sequence length="110" mass="11712">MIKKDWIVPSTGALATVHVVAQVQLDYSGSNTLTASVSSFVDEAAYAANKFAMFVQQIPIDGLPADGENPQDYAYARLVEAVPDGEVTPYANRRVFALGEIVPNAVAAPE</sequence>
<dbReference type="STRING" id="1777140.AWB79_07527"/>
<reference evidence="1" key="1">
    <citation type="submission" date="2016-01" db="EMBL/GenBank/DDBJ databases">
        <authorList>
            <person name="Peeters C."/>
        </authorList>
    </citation>
    <scope>NUCLEOTIDE SEQUENCE</scope>
    <source>
        <strain evidence="1">LMG 29322</strain>
    </source>
</reference>
<protein>
    <recommendedName>
        <fullName evidence="3">Bacteriophage protein</fullName>
    </recommendedName>
</protein>